<sequence>MPSRCFSMFPSSIRGRTSVARASSLVAGMGAASSLSAGRCSLRMSLMFHLPEGFKRWKCACGKAFASKSELDGHETMACRNLKENHPPTMAPAPPIAPPVATYKASTTKKLPPARELFMALLNLPAMQMYRPPRLTPPPDQTLVFESPPPSASSVTASEIHAAAEPLVNASSFEAWRPPSPDMYYEDVVVDPPSQTTTTIAYPSHFRLSAAPNTLEASSNTLAGHQQLANAPNNKEIADPRPRPTSIFARPAHLHPRPATNTMPTTSPAQQTTSMVARPRPVSVAPSDAVFVADTPLISAAVPSWTGYRSHRPVVVIGSAQPSHRARVPAPAPTAKTSSTPARQSTLVPTTRTSLGQPLEERSHTDSDALAVPTYRSPISVVPVEQPSATTTDTARPPTITGSQLLGMHQPTKRALFEAYRSSTSARPNDSDSDIDVVNPPPIARYRQPDNINTRDRKVLDNRSSHPNVSPRARVRNNSEAPRKVFGSRKPLKDATNVDAAYSSGDSSSDVVVVEAQSRRPPMLIAVPTKNTPPPLKLKKIATAPHVKQVRAVKEDEVIVIHDTDSESDSDQELKCKVFLGKGGQLTSFVKFEDAPKLFVHTHASSPELEIHTVEREWDDDDEDDDVTLYDAPVPLDDKISATEQKLGIDEICAESEGEDGMDWALE</sequence>
<gene>
    <name evidence="2" type="ORF">EXIGLDRAFT_495628</name>
</gene>
<feature type="region of interest" description="Disordered" evidence="1">
    <location>
        <begin position="321"/>
        <end position="366"/>
    </location>
</feature>
<dbReference type="EMBL" id="KV426729">
    <property type="protein sequence ID" value="KZV78904.1"/>
    <property type="molecule type" value="Genomic_DNA"/>
</dbReference>
<feature type="compositionally biased region" description="Basic and acidic residues" evidence="1">
    <location>
        <begin position="453"/>
        <end position="464"/>
    </location>
</feature>
<protein>
    <submittedName>
        <fullName evidence="2">Uncharacterized protein</fullName>
    </submittedName>
</protein>
<name>A0A166N9G1_EXIGL</name>
<organism evidence="2 3">
    <name type="scientific">Exidia glandulosa HHB12029</name>
    <dbReference type="NCBI Taxonomy" id="1314781"/>
    <lineage>
        <taxon>Eukaryota</taxon>
        <taxon>Fungi</taxon>
        <taxon>Dikarya</taxon>
        <taxon>Basidiomycota</taxon>
        <taxon>Agaricomycotina</taxon>
        <taxon>Agaricomycetes</taxon>
        <taxon>Auriculariales</taxon>
        <taxon>Exidiaceae</taxon>
        <taxon>Exidia</taxon>
    </lineage>
</organism>
<feature type="region of interest" description="Disordered" evidence="1">
    <location>
        <begin position="384"/>
        <end position="405"/>
    </location>
</feature>
<dbReference type="STRING" id="1314781.A0A166N9G1"/>
<accession>A0A166N9G1</accession>
<feature type="region of interest" description="Disordered" evidence="1">
    <location>
        <begin position="421"/>
        <end position="489"/>
    </location>
</feature>
<keyword evidence="3" id="KW-1185">Reference proteome</keyword>
<evidence type="ECO:0000313" key="2">
    <source>
        <dbReference type="EMBL" id="KZV78904.1"/>
    </source>
</evidence>
<proteinExistence type="predicted"/>
<dbReference type="InParanoid" id="A0A166N9G1"/>
<feature type="compositionally biased region" description="Polar residues" evidence="1">
    <location>
        <begin position="335"/>
        <end position="356"/>
    </location>
</feature>
<evidence type="ECO:0000313" key="3">
    <source>
        <dbReference type="Proteomes" id="UP000077266"/>
    </source>
</evidence>
<evidence type="ECO:0000256" key="1">
    <source>
        <dbReference type="SAM" id="MobiDB-lite"/>
    </source>
</evidence>
<feature type="compositionally biased region" description="Low complexity" evidence="1">
    <location>
        <begin position="389"/>
        <end position="401"/>
    </location>
</feature>
<dbReference type="AlphaFoldDB" id="A0A166N9G1"/>
<reference evidence="2 3" key="1">
    <citation type="journal article" date="2016" name="Mol. Biol. Evol.">
        <title>Comparative Genomics of Early-Diverging Mushroom-Forming Fungi Provides Insights into the Origins of Lignocellulose Decay Capabilities.</title>
        <authorList>
            <person name="Nagy L.G."/>
            <person name="Riley R."/>
            <person name="Tritt A."/>
            <person name="Adam C."/>
            <person name="Daum C."/>
            <person name="Floudas D."/>
            <person name="Sun H."/>
            <person name="Yadav J.S."/>
            <person name="Pangilinan J."/>
            <person name="Larsson K.H."/>
            <person name="Matsuura K."/>
            <person name="Barry K."/>
            <person name="Labutti K."/>
            <person name="Kuo R."/>
            <person name="Ohm R.A."/>
            <person name="Bhattacharya S.S."/>
            <person name="Shirouzu T."/>
            <person name="Yoshinaga Y."/>
            <person name="Martin F.M."/>
            <person name="Grigoriev I.V."/>
            <person name="Hibbett D.S."/>
        </authorList>
    </citation>
    <scope>NUCLEOTIDE SEQUENCE [LARGE SCALE GENOMIC DNA]</scope>
    <source>
        <strain evidence="2 3">HHB12029</strain>
    </source>
</reference>
<dbReference type="Proteomes" id="UP000077266">
    <property type="component" value="Unassembled WGS sequence"/>
</dbReference>